<dbReference type="EMBL" id="OZ034826">
    <property type="protein sequence ID" value="CAL1682160.1"/>
    <property type="molecule type" value="Genomic_DNA"/>
</dbReference>
<name>A0AAV2NPJ2_9HYME</name>
<reference evidence="2" key="1">
    <citation type="submission" date="2024-04" db="EMBL/GenBank/DDBJ databases">
        <authorList>
            <consortium name="Molecular Ecology Group"/>
        </authorList>
    </citation>
    <scope>NUCLEOTIDE SEQUENCE</scope>
</reference>
<gene>
    <name evidence="2" type="ORF">LPLAT_LOCUS8027</name>
</gene>
<keyword evidence="3" id="KW-1185">Reference proteome</keyword>
<organism evidence="2 3">
    <name type="scientific">Lasius platythorax</name>
    <dbReference type="NCBI Taxonomy" id="488582"/>
    <lineage>
        <taxon>Eukaryota</taxon>
        <taxon>Metazoa</taxon>
        <taxon>Ecdysozoa</taxon>
        <taxon>Arthropoda</taxon>
        <taxon>Hexapoda</taxon>
        <taxon>Insecta</taxon>
        <taxon>Pterygota</taxon>
        <taxon>Neoptera</taxon>
        <taxon>Endopterygota</taxon>
        <taxon>Hymenoptera</taxon>
        <taxon>Apocrita</taxon>
        <taxon>Aculeata</taxon>
        <taxon>Formicoidea</taxon>
        <taxon>Formicidae</taxon>
        <taxon>Formicinae</taxon>
        <taxon>Lasius</taxon>
        <taxon>Lasius</taxon>
    </lineage>
</organism>
<accession>A0AAV2NPJ2</accession>
<protein>
    <submittedName>
        <fullName evidence="2">Uncharacterized protein</fullName>
    </submittedName>
</protein>
<dbReference type="AlphaFoldDB" id="A0AAV2NPJ2"/>
<feature type="region of interest" description="Disordered" evidence="1">
    <location>
        <begin position="26"/>
        <end position="67"/>
    </location>
</feature>
<evidence type="ECO:0000313" key="3">
    <source>
        <dbReference type="Proteomes" id="UP001497644"/>
    </source>
</evidence>
<proteinExistence type="predicted"/>
<dbReference type="Proteomes" id="UP001497644">
    <property type="component" value="Chromosome 3"/>
</dbReference>
<sequence length="67" mass="7657">MRVCNRASRVVTVIVVDEVLFRSPTLHEKEQPCSKRGKREKDKDGAPSEYTRVAGVKERSLQQRTAE</sequence>
<evidence type="ECO:0000256" key="1">
    <source>
        <dbReference type="SAM" id="MobiDB-lite"/>
    </source>
</evidence>
<feature type="compositionally biased region" description="Basic and acidic residues" evidence="1">
    <location>
        <begin position="26"/>
        <end position="46"/>
    </location>
</feature>
<evidence type="ECO:0000313" key="2">
    <source>
        <dbReference type="EMBL" id="CAL1682160.1"/>
    </source>
</evidence>
<feature type="compositionally biased region" description="Basic and acidic residues" evidence="1">
    <location>
        <begin position="55"/>
        <end position="67"/>
    </location>
</feature>